<dbReference type="InterPro" id="IPR025641">
    <property type="entry name" value="DUF4340"/>
</dbReference>
<gene>
    <name evidence="2" type="ORF">METZ01_LOCUS136938</name>
</gene>
<reference evidence="2" key="1">
    <citation type="submission" date="2018-05" db="EMBL/GenBank/DDBJ databases">
        <authorList>
            <person name="Lanie J.A."/>
            <person name="Ng W.-L."/>
            <person name="Kazmierczak K.M."/>
            <person name="Andrzejewski T.M."/>
            <person name="Davidsen T.M."/>
            <person name="Wayne K.J."/>
            <person name="Tettelin H."/>
            <person name="Glass J.I."/>
            <person name="Rusch D."/>
            <person name="Podicherti R."/>
            <person name="Tsui H.-C.T."/>
            <person name="Winkler M.E."/>
        </authorList>
    </citation>
    <scope>NUCLEOTIDE SEQUENCE</scope>
</reference>
<evidence type="ECO:0000259" key="1">
    <source>
        <dbReference type="Pfam" id="PF14238"/>
    </source>
</evidence>
<proteinExistence type="predicted"/>
<dbReference type="EMBL" id="UINC01019897">
    <property type="protein sequence ID" value="SVA84084.1"/>
    <property type="molecule type" value="Genomic_DNA"/>
</dbReference>
<accession>A0A381Z4M8</accession>
<protein>
    <recommendedName>
        <fullName evidence="1">DUF4340 domain-containing protein</fullName>
    </recommendedName>
</protein>
<evidence type="ECO:0000313" key="2">
    <source>
        <dbReference type="EMBL" id="SVA84084.1"/>
    </source>
</evidence>
<dbReference type="AlphaFoldDB" id="A0A381Z4M8"/>
<dbReference type="Pfam" id="PF14238">
    <property type="entry name" value="DUF4340"/>
    <property type="match status" value="1"/>
</dbReference>
<sequence length="249" mass="26889">MAGGGGEIELLPSGDSWTVNGWAIDSGSVTRFFDTLEEAQVGDLVAANPANHRRMGIATDNASRIELEVDGLSRTLLMGTQGPRFSTSYIRLPEADEVYLLESNLSTHMARNLDDWRNRKMIAIDTSRVVRLDVQRDGDGFTLVRGDTAWTFEDGTPVNALQVGSMLQELSGSLIASRFVEDGDSIGNSPQDGSTVAYAGGGDVLAEVSIGSGENDLWATVTGDSVTYRLPQFRADLITPRLESIHPRP</sequence>
<name>A0A381Z4M8_9ZZZZ</name>
<feature type="domain" description="DUF4340" evidence="1">
    <location>
        <begin position="21"/>
        <end position="180"/>
    </location>
</feature>
<organism evidence="2">
    <name type="scientific">marine metagenome</name>
    <dbReference type="NCBI Taxonomy" id="408172"/>
    <lineage>
        <taxon>unclassified sequences</taxon>
        <taxon>metagenomes</taxon>
        <taxon>ecological metagenomes</taxon>
    </lineage>
</organism>